<dbReference type="STRING" id="984262.SGRA_0552"/>
<keyword evidence="8 10" id="KW-0456">Lyase</keyword>
<dbReference type="HAMAP" id="MF_00453">
    <property type="entry name" value="PEPCK_ATP"/>
    <property type="match status" value="1"/>
</dbReference>
<gene>
    <name evidence="10 11" type="primary">pckA</name>
    <name evidence="11" type="ordered locus">SGRA_0552</name>
</gene>
<dbReference type="AlphaFoldDB" id="H6KZ07"/>
<keyword evidence="6 10" id="KW-0210">Decarboxylase</keyword>
<dbReference type="Gene3D" id="2.170.8.10">
    <property type="entry name" value="Phosphoenolpyruvate Carboxykinase, domain 2"/>
    <property type="match status" value="1"/>
</dbReference>
<feature type="binding site" evidence="10">
    <location>
        <position position="222"/>
    </location>
    <ligand>
        <name>ATP</name>
        <dbReference type="ChEBI" id="CHEBI:30616"/>
    </ligand>
</feature>
<feature type="binding site" evidence="10">
    <location>
        <position position="196"/>
    </location>
    <ligand>
        <name>substrate</name>
    </ligand>
</feature>
<evidence type="ECO:0000256" key="3">
    <source>
        <dbReference type="ARBA" id="ARBA00012363"/>
    </source>
</evidence>
<dbReference type="KEGG" id="sgn:SGRA_0552"/>
<evidence type="ECO:0000256" key="4">
    <source>
        <dbReference type="ARBA" id="ARBA00022432"/>
    </source>
</evidence>
<dbReference type="GO" id="GO:0004612">
    <property type="term" value="F:phosphoenolpyruvate carboxykinase (ATP) activity"/>
    <property type="evidence" value="ECO:0007669"/>
    <property type="project" value="UniProtKB-UniRule"/>
</dbReference>
<keyword evidence="10" id="KW-0479">Metal-binding</keyword>
<evidence type="ECO:0000256" key="8">
    <source>
        <dbReference type="ARBA" id="ARBA00023239"/>
    </source>
</evidence>
<feature type="binding site" evidence="10">
    <location>
        <position position="202"/>
    </location>
    <ligand>
        <name>substrate</name>
    </ligand>
</feature>
<dbReference type="NCBIfam" id="NF006820">
    <property type="entry name" value="PRK09344.1-2"/>
    <property type="match status" value="1"/>
</dbReference>
<dbReference type="FunFam" id="2.170.8.10:FF:000001">
    <property type="entry name" value="Phosphoenolpyruvate carboxykinase (ATP)"/>
    <property type="match status" value="1"/>
</dbReference>
<evidence type="ECO:0000256" key="5">
    <source>
        <dbReference type="ARBA" id="ARBA00022741"/>
    </source>
</evidence>
<sequence>MKHVGIKNPKADLANYGLSNFATAYWNLPVPELVEHTIQLGEGVLADTGAIRIKTGKFTGRSPKDRFVVQDELTEKTVDWNSINMPFEPAKFDALYNKIAAYFADKDLYIRDAYACADDNYRLNLRLIAEKPWSAMFANNMFLRPSEEELLNANPEWTILCAPGFMANPEVDGTRQENFAIINFSKKAIIIGGTGYTGEIKKGIFSVLNYVLPQERNVLSMHCSANVGQDGDTAVFFGLSGTGKTTLSADPKRNLIGDDEHGWSEEGVFNFEGGCYAKTIDLSEEKEPQIWNAIKFGAILENMEFLPNSRTPDFADTSITQNTRVSYPIHHIDNALEPSKGGIPQNIFFLTCDAFGVLPPLSKLTPGQAMYHFISGYTAKVAGTEAGIDEPVSAFSACFGAPFLPLHPTQYAEMLGERMRKHNVNIWLVNTGWSAGPYGVGSRIALKYTRAMITAVLEGQLTDVDYQEMPVFGLHMPTSCPGVPADILNPRNTWADKAAYDVKAQDLANKFVTNFDKFKDQANEEILAAAPEATVSL</sequence>
<organism evidence="11 12">
    <name type="scientific">Saprospira grandis (strain Lewin)</name>
    <dbReference type="NCBI Taxonomy" id="984262"/>
    <lineage>
        <taxon>Bacteria</taxon>
        <taxon>Pseudomonadati</taxon>
        <taxon>Bacteroidota</taxon>
        <taxon>Saprospiria</taxon>
        <taxon>Saprospirales</taxon>
        <taxon>Saprospiraceae</taxon>
        <taxon>Saprospira</taxon>
    </lineage>
</organism>
<dbReference type="InterPro" id="IPR008210">
    <property type="entry name" value="PEP_carboxykinase_N"/>
</dbReference>
<keyword evidence="10" id="KW-0963">Cytoplasm</keyword>
<dbReference type="PROSITE" id="PS00532">
    <property type="entry name" value="PEPCK_ATP"/>
    <property type="match status" value="1"/>
</dbReference>
<feature type="binding site" evidence="10">
    <location>
        <position position="61"/>
    </location>
    <ligand>
        <name>substrate</name>
    </ligand>
</feature>
<dbReference type="Pfam" id="PF01293">
    <property type="entry name" value="PEPCK_ATP"/>
    <property type="match status" value="1"/>
</dbReference>
<evidence type="ECO:0000256" key="1">
    <source>
        <dbReference type="ARBA" id="ARBA00004742"/>
    </source>
</evidence>
<evidence type="ECO:0000256" key="6">
    <source>
        <dbReference type="ARBA" id="ARBA00022793"/>
    </source>
</evidence>
<dbReference type="SUPFAM" id="SSF53795">
    <property type="entry name" value="PEP carboxykinase-like"/>
    <property type="match status" value="1"/>
</dbReference>
<keyword evidence="7 10" id="KW-0067">ATP-binding</keyword>
<keyword evidence="10" id="KW-0464">Manganese</keyword>
<keyword evidence="5 10" id="KW-0547">Nucleotide-binding</keyword>
<dbReference type="InterPro" id="IPR001272">
    <property type="entry name" value="PEP_carboxykinase_ATP"/>
</dbReference>
<dbReference type="Proteomes" id="UP000007519">
    <property type="component" value="Chromosome"/>
</dbReference>
<dbReference type="CDD" id="cd00484">
    <property type="entry name" value="PEPCK_ATP"/>
    <property type="match status" value="1"/>
</dbReference>
<comment type="catalytic activity">
    <reaction evidence="9 10">
        <text>oxaloacetate + ATP = phosphoenolpyruvate + ADP + CO2</text>
        <dbReference type="Rhea" id="RHEA:18617"/>
        <dbReference type="ChEBI" id="CHEBI:16452"/>
        <dbReference type="ChEBI" id="CHEBI:16526"/>
        <dbReference type="ChEBI" id="CHEBI:30616"/>
        <dbReference type="ChEBI" id="CHEBI:58702"/>
        <dbReference type="ChEBI" id="CHEBI:456216"/>
        <dbReference type="EC" id="4.1.1.49"/>
    </reaction>
</comment>
<accession>H6KZ07</accession>
<dbReference type="GO" id="GO:0005829">
    <property type="term" value="C:cytosol"/>
    <property type="evidence" value="ECO:0007669"/>
    <property type="project" value="TreeGrafter"/>
</dbReference>
<evidence type="ECO:0000256" key="7">
    <source>
        <dbReference type="ARBA" id="ARBA00022840"/>
    </source>
</evidence>
<evidence type="ECO:0000256" key="10">
    <source>
        <dbReference type="HAMAP-Rule" id="MF_00453"/>
    </source>
</evidence>
<feature type="binding site" evidence="10">
    <location>
        <position position="449"/>
    </location>
    <ligand>
        <name>ATP</name>
        <dbReference type="ChEBI" id="CHEBI:30616"/>
    </ligand>
</feature>
<comment type="cofactor">
    <cofactor evidence="10">
        <name>Mn(2+)</name>
        <dbReference type="ChEBI" id="CHEBI:29035"/>
    </cofactor>
    <text evidence="10">Binds 1 Mn(2+) ion per subunit.</text>
</comment>
<dbReference type="NCBIfam" id="NF006821">
    <property type="entry name" value="PRK09344.1-3"/>
    <property type="match status" value="1"/>
</dbReference>
<feature type="binding site" evidence="10">
    <location>
        <position position="324"/>
    </location>
    <ligand>
        <name>ATP</name>
        <dbReference type="ChEBI" id="CHEBI:30616"/>
    </ligand>
</feature>
<comment type="similarity">
    <text evidence="2 10">Belongs to the phosphoenolpyruvate carboxykinase (ATP) family.</text>
</comment>
<dbReference type="EC" id="4.1.1.49" evidence="3 10"/>
<dbReference type="PANTHER" id="PTHR30031:SF0">
    <property type="entry name" value="PHOSPHOENOLPYRUVATE CARBOXYKINASE (ATP)"/>
    <property type="match status" value="1"/>
</dbReference>
<dbReference type="OrthoDB" id="9806325at2"/>
<evidence type="ECO:0000256" key="2">
    <source>
        <dbReference type="ARBA" id="ARBA00006052"/>
    </source>
</evidence>
<keyword evidence="4 10" id="KW-0312">Gluconeogenesis</keyword>
<evidence type="ECO:0000313" key="12">
    <source>
        <dbReference type="Proteomes" id="UP000007519"/>
    </source>
</evidence>
<dbReference type="InterPro" id="IPR015994">
    <property type="entry name" value="PEPCK_ATP_CS"/>
</dbReference>
<evidence type="ECO:0000313" key="11">
    <source>
        <dbReference type="EMBL" id="AFC23291.1"/>
    </source>
</evidence>
<comment type="function">
    <text evidence="10">Involved in the gluconeogenesis. Catalyzes the conversion of oxaloacetate (OAA) to phosphoenolpyruvate (PEP) through direct phosphoryl transfer between the nucleoside triphosphate and OAA.</text>
</comment>
<dbReference type="NCBIfam" id="TIGR00224">
    <property type="entry name" value="pckA"/>
    <property type="match status" value="1"/>
</dbReference>
<comment type="subcellular location">
    <subcellularLocation>
        <location evidence="10">Cytoplasm</location>
    </subcellularLocation>
</comment>
<dbReference type="GO" id="GO:0046872">
    <property type="term" value="F:metal ion binding"/>
    <property type="evidence" value="ECO:0007669"/>
    <property type="project" value="UniProtKB-KW"/>
</dbReference>
<dbReference type="InterPro" id="IPR013035">
    <property type="entry name" value="PEP_carboxykinase_C"/>
</dbReference>
<name>H6KZ07_SAPGL</name>
<dbReference type="SUPFAM" id="SSF68923">
    <property type="entry name" value="PEP carboxykinase N-terminal domain"/>
    <property type="match status" value="1"/>
</dbReference>
<keyword evidence="12" id="KW-1185">Reference proteome</keyword>
<comment type="pathway">
    <text evidence="1 10">Carbohydrate biosynthesis; gluconeogenesis.</text>
</comment>
<reference evidence="11 12" key="1">
    <citation type="journal article" date="2012" name="Stand. Genomic Sci.">
        <title>Complete genome sequencing and analysis of Saprospira grandis str. Lewin, a predatory marine bacterium.</title>
        <authorList>
            <person name="Saw J.H."/>
            <person name="Yuryev A."/>
            <person name="Kanbe M."/>
            <person name="Hou S."/>
            <person name="Young A.G."/>
            <person name="Aizawa S."/>
            <person name="Alam M."/>
        </authorList>
    </citation>
    <scope>NUCLEOTIDE SEQUENCE [LARGE SCALE GENOMIC DNA]</scope>
    <source>
        <strain evidence="11 12">Lewin</strain>
    </source>
</reference>
<evidence type="ECO:0000256" key="9">
    <source>
        <dbReference type="ARBA" id="ARBA00047371"/>
    </source>
</evidence>
<feature type="binding site" evidence="10">
    <location>
        <position position="324"/>
    </location>
    <ligand>
        <name>substrate</name>
    </ligand>
</feature>
<dbReference type="PIRSF" id="PIRSF006294">
    <property type="entry name" value="PEP_crbxkin"/>
    <property type="match status" value="1"/>
</dbReference>
<dbReference type="RefSeq" id="WP_014373535.1">
    <property type="nucleotide sequence ID" value="NC_016940.1"/>
</dbReference>
<dbReference type="GO" id="GO:0006094">
    <property type="term" value="P:gluconeogenesis"/>
    <property type="evidence" value="ECO:0007669"/>
    <property type="project" value="UniProtKB-UniRule"/>
</dbReference>
<feature type="binding site" evidence="10">
    <location>
        <begin position="238"/>
        <end position="246"/>
    </location>
    <ligand>
        <name>ATP</name>
        <dbReference type="ChEBI" id="CHEBI:30616"/>
    </ligand>
</feature>
<feature type="binding site" evidence="10">
    <location>
        <position position="287"/>
    </location>
    <ligand>
        <name>ATP</name>
        <dbReference type="ChEBI" id="CHEBI:30616"/>
    </ligand>
</feature>
<feature type="binding site" evidence="10">
    <location>
        <position position="202"/>
    </location>
    <ligand>
        <name>ATP</name>
        <dbReference type="ChEBI" id="CHEBI:30616"/>
    </ligand>
</feature>
<feature type="binding site" evidence="10">
    <location>
        <position position="202"/>
    </location>
    <ligand>
        <name>Mn(2+)</name>
        <dbReference type="ChEBI" id="CHEBI:29035"/>
    </ligand>
</feature>
<feature type="binding site" evidence="10">
    <location>
        <begin position="443"/>
        <end position="444"/>
    </location>
    <ligand>
        <name>ATP</name>
        <dbReference type="ChEBI" id="CHEBI:30616"/>
    </ligand>
</feature>
<feature type="binding site" evidence="10">
    <location>
        <position position="222"/>
    </location>
    <ligand>
        <name>Mn(2+)</name>
        <dbReference type="ChEBI" id="CHEBI:29035"/>
    </ligand>
</feature>
<dbReference type="GO" id="GO:0005524">
    <property type="term" value="F:ATP binding"/>
    <property type="evidence" value="ECO:0007669"/>
    <property type="project" value="UniProtKB-UniRule"/>
</dbReference>
<dbReference type="Gene3D" id="3.90.228.20">
    <property type="match status" value="1"/>
</dbReference>
<feature type="binding site" evidence="10">
    <location>
        <position position="259"/>
    </location>
    <ligand>
        <name>Mn(2+)</name>
        <dbReference type="ChEBI" id="CHEBI:29035"/>
    </ligand>
</feature>
<dbReference type="eggNOG" id="COG1866">
    <property type="taxonomic scope" value="Bacteria"/>
</dbReference>
<dbReference type="UniPathway" id="UPA00138"/>
<protein>
    <recommendedName>
        <fullName evidence="3 10">Phosphoenolpyruvate carboxykinase (ATP)</fullName>
        <shortName evidence="10">PCK</shortName>
        <shortName evidence="10">PEP carboxykinase</shortName>
        <shortName evidence="10">PEPCK</shortName>
        <ecNumber evidence="3 10">4.1.1.49</ecNumber>
    </recommendedName>
</protein>
<dbReference type="PANTHER" id="PTHR30031">
    <property type="entry name" value="PHOSPHOENOLPYRUVATE CARBOXYKINASE ATP"/>
    <property type="match status" value="1"/>
</dbReference>
<dbReference type="EMBL" id="CP002831">
    <property type="protein sequence ID" value="AFC23291.1"/>
    <property type="molecule type" value="Genomic_DNA"/>
</dbReference>
<proteinExistence type="inferred from homology"/>
<dbReference type="Gene3D" id="3.40.449.10">
    <property type="entry name" value="Phosphoenolpyruvate Carboxykinase, domain 1"/>
    <property type="match status" value="1"/>
</dbReference>
<dbReference type="HOGENOM" id="CLU_018247_0_1_10"/>